<feature type="compositionally biased region" description="Basic residues" evidence="3">
    <location>
        <begin position="10"/>
        <end position="19"/>
    </location>
</feature>
<evidence type="ECO:0000313" key="4">
    <source>
        <dbReference type="EMBL" id="KAF8902363.1"/>
    </source>
</evidence>
<dbReference type="AlphaFoldDB" id="A0A9P5NPY0"/>
<gene>
    <name evidence="4" type="ORF">CPB84DRAFT_1846308</name>
</gene>
<dbReference type="EMBL" id="JADNYJ010000036">
    <property type="protein sequence ID" value="KAF8902363.1"/>
    <property type="molecule type" value="Genomic_DNA"/>
</dbReference>
<proteinExistence type="predicted"/>
<feature type="compositionally biased region" description="Polar residues" evidence="3">
    <location>
        <begin position="671"/>
        <end position="699"/>
    </location>
</feature>
<reference evidence="4" key="1">
    <citation type="submission" date="2020-11" db="EMBL/GenBank/DDBJ databases">
        <authorList>
            <consortium name="DOE Joint Genome Institute"/>
            <person name="Ahrendt S."/>
            <person name="Riley R."/>
            <person name="Andreopoulos W."/>
            <person name="LaButti K."/>
            <person name="Pangilinan J."/>
            <person name="Ruiz-duenas F.J."/>
            <person name="Barrasa J.M."/>
            <person name="Sanchez-Garcia M."/>
            <person name="Camarero S."/>
            <person name="Miyauchi S."/>
            <person name="Serrano A."/>
            <person name="Linde D."/>
            <person name="Babiker R."/>
            <person name="Drula E."/>
            <person name="Ayuso-Fernandez I."/>
            <person name="Pacheco R."/>
            <person name="Padilla G."/>
            <person name="Ferreira P."/>
            <person name="Barriuso J."/>
            <person name="Kellner H."/>
            <person name="Castanera R."/>
            <person name="Alfaro M."/>
            <person name="Ramirez L."/>
            <person name="Pisabarro A.G."/>
            <person name="Kuo A."/>
            <person name="Tritt A."/>
            <person name="Lipzen A."/>
            <person name="He G."/>
            <person name="Yan M."/>
            <person name="Ng V."/>
            <person name="Cullen D."/>
            <person name="Martin F."/>
            <person name="Rosso M.-N."/>
            <person name="Henrissat B."/>
            <person name="Hibbett D."/>
            <person name="Martinez A.T."/>
            <person name="Grigoriev I.V."/>
        </authorList>
    </citation>
    <scope>NUCLEOTIDE SEQUENCE</scope>
    <source>
        <strain evidence="4">AH 44721</strain>
    </source>
</reference>
<feature type="region of interest" description="Disordered" evidence="3">
    <location>
        <begin position="1"/>
        <end position="37"/>
    </location>
</feature>
<dbReference type="PROSITE" id="PS50143">
    <property type="entry name" value="BIR_REPEAT_2"/>
    <property type="match status" value="2"/>
</dbReference>
<keyword evidence="5" id="KW-1185">Reference proteome</keyword>
<evidence type="ECO:0000313" key="5">
    <source>
        <dbReference type="Proteomes" id="UP000724874"/>
    </source>
</evidence>
<feature type="compositionally biased region" description="Acidic residues" evidence="3">
    <location>
        <begin position="302"/>
        <end position="313"/>
    </location>
</feature>
<feature type="region of interest" description="Disordered" evidence="3">
    <location>
        <begin position="185"/>
        <end position="474"/>
    </location>
</feature>
<feature type="compositionally biased region" description="Low complexity" evidence="3">
    <location>
        <begin position="273"/>
        <end position="293"/>
    </location>
</feature>
<feature type="compositionally biased region" description="Polar residues" evidence="3">
    <location>
        <begin position="20"/>
        <end position="29"/>
    </location>
</feature>
<sequence length="767" mass="85072">MEAFQGRLSSFKKSKRVKNPTKSSSTTTLKWPHPPEFRANPETLAEAGFYYDPSYEDPDNVTCYMCDKELGGWEEDDDPFLIHWEKCGQSCCWASVRCGLMIDVDRTGRFVSSDKTRLPSHKSMEKARLETFSAGKGWIHDKTRDHGASSVMMARAGFVFTPQHSGDDLATCFYCSLSLSGWEPEDDPLKEHQKREKNPVLRCPSLNKPASRAQSAKPPPKAQKPSSRSTSRSNHQDLVVPTKTFDGELDGDDAEPSMKPSQSTAKTPRKGRSTSSSSTKKSTAKTPKARSSSRSGLKNVVEEVEDEEDDEDIPVQPQPSTKKKSRSRSKSVAKHEVAEHVDPQDEEEPRRPLRSRSKKAMPEVGEEVPQKALRARSKASIAPSGDEAREPITIKHSRTKSKGKAVDYEQEEAPQTTAKPKVKRAVSRSKSKAPIHVSEVDSEPEPQPEIITVTSKKASGKPKPPQTPAASTLFDDDVFVDNAQATKFSSTVELPPLFIPKRNATKHADSLAENIETNAPDEKGRRPSRSKTKSTSSTPDATARILTNSSVAKEKSSSKSKTTSHGREASGKQKLKVVEVSSDEEPEENTAQTIPKQDKKRSRNSKAQAYLPQSESPISPQTEPENTLSEIARPSQPPIPSPPIPPVNDLDVNVEPDLDIEMEDAHPVTPPRQTAQALPSNKQPQHTSTPPAAEQSNPTEPLFVPALSKIPFTPLHALTDAELDMTVEEWIRYQMEVEHDKFRRDGERELQMFRKRAEEVRKIIEGL</sequence>
<dbReference type="OrthoDB" id="2196114at2759"/>
<accession>A0A9P5NPY0</accession>
<evidence type="ECO:0008006" key="6">
    <source>
        <dbReference type="Google" id="ProtNLM"/>
    </source>
</evidence>
<dbReference type="PANTHER" id="PTHR46771">
    <property type="entry name" value="DETERIN"/>
    <property type="match status" value="1"/>
</dbReference>
<feature type="compositionally biased region" description="Basic residues" evidence="3">
    <location>
        <begin position="420"/>
        <end position="433"/>
    </location>
</feature>
<feature type="region of interest" description="Disordered" evidence="3">
    <location>
        <begin position="487"/>
        <end position="701"/>
    </location>
</feature>
<dbReference type="SMART" id="SM00238">
    <property type="entry name" value="BIR"/>
    <property type="match status" value="2"/>
</dbReference>
<comment type="caution">
    <text evidence="4">The sequence shown here is derived from an EMBL/GenBank/DDBJ whole genome shotgun (WGS) entry which is preliminary data.</text>
</comment>
<dbReference type="InterPro" id="IPR051190">
    <property type="entry name" value="Baculoviral_IAP"/>
</dbReference>
<protein>
    <recommendedName>
        <fullName evidence="6">BIR-domain-containing protein</fullName>
    </recommendedName>
</protein>
<organism evidence="4 5">
    <name type="scientific">Gymnopilus junonius</name>
    <name type="common">Spectacular rustgill mushroom</name>
    <name type="synonym">Gymnopilus spectabilis subsp. junonius</name>
    <dbReference type="NCBI Taxonomy" id="109634"/>
    <lineage>
        <taxon>Eukaryota</taxon>
        <taxon>Fungi</taxon>
        <taxon>Dikarya</taxon>
        <taxon>Basidiomycota</taxon>
        <taxon>Agaricomycotina</taxon>
        <taxon>Agaricomycetes</taxon>
        <taxon>Agaricomycetidae</taxon>
        <taxon>Agaricales</taxon>
        <taxon>Agaricineae</taxon>
        <taxon>Hymenogastraceae</taxon>
        <taxon>Gymnopilus</taxon>
    </lineage>
</organism>
<evidence type="ECO:0000256" key="3">
    <source>
        <dbReference type="SAM" id="MobiDB-lite"/>
    </source>
</evidence>
<feature type="compositionally biased region" description="Acidic residues" evidence="3">
    <location>
        <begin position="652"/>
        <end position="662"/>
    </location>
</feature>
<feature type="compositionally biased region" description="Basic and acidic residues" evidence="3">
    <location>
        <begin position="187"/>
        <end position="199"/>
    </location>
</feature>
<evidence type="ECO:0000256" key="1">
    <source>
        <dbReference type="ARBA" id="ARBA00022723"/>
    </source>
</evidence>
<feature type="compositionally biased region" description="Basic residues" evidence="3">
    <location>
        <begin position="321"/>
        <end position="332"/>
    </location>
</feature>
<feature type="compositionally biased region" description="Basic and acidic residues" evidence="3">
    <location>
        <begin position="333"/>
        <end position="351"/>
    </location>
</feature>
<feature type="compositionally biased region" description="Pro residues" evidence="3">
    <location>
        <begin position="635"/>
        <end position="646"/>
    </location>
</feature>
<feature type="compositionally biased region" description="Polar residues" evidence="3">
    <location>
        <begin position="605"/>
        <end position="629"/>
    </location>
</feature>
<dbReference type="InterPro" id="IPR001370">
    <property type="entry name" value="BIR_rpt"/>
</dbReference>
<keyword evidence="2" id="KW-0862">Zinc</keyword>
<dbReference type="GO" id="GO:0046872">
    <property type="term" value="F:metal ion binding"/>
    <property type="evidence" value="ECO:0007669"/>
    <property type="project" value="UniProtKB-KW"/>
</dbReference>
<dbReference type="CDD" id="cd00022">
    <property type="entry name" value="BIR"/>
    <property type="match status" value="2"/>
</dbReference>
<dbReference type="SUPFAM" id="SSF57924">
    <property type="entry name" value="Inhibitor of apoptosis (IAP) repeat"/>
    <property type="match status" value="2"/>
</dbReference>
<dbReference type="Proteomes" id="UP000724874">
    <property type="component" value="Unassembled WGS sequence"/>
</dbReference>
<dbReference type="PANTHER" id="PTHR46771:SF5">
    <property type="entry name" value="DETERIN"/>
    <property type="match status" value="1"/>
</dbReference>
<name>A0A9P5NPY0_GYMJU</name>
<dbReference type="Pfam" id="PF00653">
    <property type="entry name" value="BIR"/>
    <property type="match status" value="2"/>
</dbReference>
<keyword evidence="1" id="KW-0479">Metal-binding</keyword>
<evidence type="ECO:0000256" key="2">
    <source>
        <dbReference type="ARBA" id="ARBA00022833"/>
    </source>
</evidence>
<dbReference type="Gene3D" id="1.10.1170.10">
    <property type="entry name" value="Inhibitor Of Apoptosis Protein (2mihbC-IAP-1), Chain A"/>
    <property type="match status" value="2"/>
</dbReference>